<dbReference type="NCBIfam" id="TIGR00082">
    <property type="entry name" value="rbfA"/>
    <property type="match status" value="1"/>
</dbReference>
<dbReference type="OrthoDB" id="307788at2"/>
<keyword evidence="2" id="KW-0963">Cytoplasm</keyword>
<dbReference type="PANTHER" id="PTHR33515:SF1">
    <property type="entry name" value="RIBOSOME-BINDING FACTOR A, CHLOROPLASTIC-RELATED"/>
    <property type="match status" value="1"/>
</dbReference>
<keyword evidence="4" id="KW-1185">Reference proteome</keyword>
<sequence length="131" mass="14532">MSSRRLLKAAEAFREVVSMAILTEVRDPRVKNVTVTLVEVAPDMKSAKIHVSVMGDEKEQTLALRGLQNSAGFLQSVIADKIDTRYTPKLVFVIDKGVKHSLEVARILKEVLPPDKPADLPPQQEADEELD</sequence>
<evidence type="ECO:0000313" key="4">
    <source>
        <dbReference type="Proteomes" id="UP000315017"/>
    </source>
</evidence>
<keyword evidence="1 2" id="KW-0690">Ribosome biogenesis</keyword>
<protein>
    <recommendedName>
        <fullName evidence="2">Ribosome-binding factor A</fullName>
    </recommendedName>
</protein>
<comment type="similarity">
    <text evidence="2">Belongs to the RbfA family.</text>
</comment>
<evidence type="ECO:0000256" key="1">
    <source>
        <dbReference type="ARBA" id="ARBA00022517"/>
    </source>
</evidence>
<organism evidence="3 4">
    <name type="scientific">Anatilimnocola aggregata</name>
    <dbReference type="NCBI Taxonomy" id="2528021"/>
    <lineage>
        <taxon>Bacteria</taxon>
        <taxon>Pseudomonadati</taxon>
        <taxon>Planctomycetota</taxon>
        <taxon>Planctomycetia</taxon>
        <taxon>Pirellulales</taxon>
        <taxon>Pirellulaceae</taxon>
        <taxon>Anatilimnocola</taxon>
    </lineage>
</organism>
<dbReference type="GO" id="GO:0030490">
    <property type="term" value="P:maturation of SSU-rRNA"/>
    <property type="evidence" value="ECO:0007669"/>
    <property type="project" value="UniProtKB-UniRule"/>
</dbReference>
<reference evidence="3 4" key="1">
    <citation type="submission" date="2019-02" db="EMBL/GenBank/DDBJ databases">
        <title>Deep-cultivation of Planctomycetes and their phenomic and genomic characterization uncovers novel biology.</title>
        <authorList>
            <person name="Wiegand S."/>
            <person name="Jogler M."/>
            <person name="Boedeker C."/>
            <person name="Pinto D."/>
            <person name="Vollmers J."/>
            <person name="Rivas-Marin E."/>
            <person name="Kohn T."/>
            <person name="Peeters S.H."/>
            <person name="Heuer A."/>
            <person name="Rast P."/>
            <person name="Oberbeckmann S."/>
            <person name="Bunk B."/>
            <person name="Jeske O."/>
            <person name="Meyerdierks A."/>
            <person name="Storesund J.E."/>
            <person name="Kallscheuer N."/>
            <person name="Luecker S."/>
            <person name="Lage O.M."/>
            <person name="Pohl T."/>
            <person name="Merkel B.J."/>
            <person name="Hornburger P."/>
            <person name="Mueller R.-W."/>
            <person name="Bruemmer F."/>
            <person name="Labrenz M."/>
            <person name="Spormann A.M."/>
            <person name="Op den Camp H."/>
            <person name="Overmann J."/>
            <person name="Amann R."/>
            <person name="Jetten M.S.M."/>
            <person name="Mascher T."/>
            <person name="Medema M.H."/>
            <person name="Devos D.P."/>
            <person name="Kaster A.-K."/>
            <person name="Ovreas L."/>
            <person name="Rohde M."/>
            <person name="Galperin M.Y."/>
            <person name="Jogler C."/>
        </authorList>
    </citation>
    <scope>NUCLEOTIDE SEQUENCE [LARGE SCALE GENOMIC DNA]</scope>
    <source>
        <strain evidence="3 4">ETA_A8</strain>
    </source>
</reference>
<comment type="subcellular location">
    <subcellularLocation>
        <location evidence="2">Cytoplasm</location>
    </subcellularLocation>
</comment>
<dbReference type="GO" id="GO:0043024">
    <property type="term" value="F:ribosomal small subunit binding"/>
    <property type="evidence" value="ECO:0007669"/>
    <property type="project" value="TreeGrafter"/>
</dbReference>
<dbReference type="EMBL" id="CP036274">
    <property type="protein sequence ID" value="QDU26945.1"/>
    <property type="molecule type" value="Genomic_DNA"/>
</dbReference>
<evidence type="ECO:0000256" key="2">
    <source>
        <dbReference type="HAMAP-Rule" id="MF_00003"/>
    </source>
</evidence>
<dbReference type="HAMAP" id="MF_00003">
    <property type="entry name" value="RbfA"/>
    <property type="match status" value="1"/>
</dbReference>
<dbReference type="InterPro" id="IPR000238">
    <property type="entry name" value="RbfA"/>
</dbReference>
<dbReference type="RefSeq" id="WP_145087826.1">
    <property type="nucleotide sequence ID" value="NZ_CP036274.1"/>
</dbReference>
<name>A0A517Y9N3_9BACT</name>
<dbReference type="GO" id="GO:0005829">
    <property type="term" value="C:cytosol"/>
    <property type="evidence" value="ECO:0007669"/>
    <property type="project" value="TreeGrafter"/>
</dbReference>
<dbReference type="KEGG" id="aagg:ETAA8_20290"/>
<comment type="subunit">
    <text evidence="2">Monomer. Binds 30S ribosomal subunits, but not 50S ribosomal subunits or 70S ribosomes.</text>
</comment>
<dbReference type="InterPro" id="IPR015946">
    <property type="entry name" value="KH_dom-like_a/b"/>
</dbReference>
<dbReference type="InterPro" id="IPR023799">
    <property type="entry name" value="RbfA_dom_sf"/>
</dbReference>
<evidence type="ECO:0000313" key="3">
    <source>
        <dbReference type="EMBL" id="QDU26945.1"/>
    </source>
</evidence>
<accession>A0A517Y9N3</accession>
<dbReference type="Proteomes" id="UP000315017">
    <property type="component" value="Chromosome"/>
</dbReference>
<dbReference type="PANTHER" id="PTHR33515">
    <property type="entry name" value="RIBOSOME-BINDING FACTOR A, CHLOROPLASTIC-RELATED"/>
    <property type="match status" value="1"/>
</dbReference>
<dbReference type="Gene3D" id="3.30.300.20">
    <property type="match status" value="1"/>
</dbReference>
<gene>
    <name evidence="2 3" type="primary">rbfA</name>
    <name evidence="3" type="ORF">ETAA8_20290</name>
</gene>
<comment type="function">
    <text evidence="2">One of several proteins that assist in the late maturation steps of the functional core of the 30S ribosomal subunit. Associates with free 30S ribosomal subunits (but not with 30S subunits that are part of 70S ribosomes or polysomes). Required for efficient processing of 16S rRNA. May interact with the 5'-terminal helix region of 16S rRNA.</text>
</comment>
<dbReference type="SUPFAM" id="SSF89919">
    <property type="entry name" value="Ribosome-binding factor A, RbfA"/>
    <property type="match status" value="1"/>
</dbReference>
<dbReference type="Pfam" id="PF02033">
    <property type="entry name" value="RBFA"/>
    <property type="match status" value="1"/>
</dbReference>
<dbReference type="AlphaFoldDB" id="A0A517Y9N3"/>
<proteinExistence type="inferred from homology"/>